<accession>A0A0K2TLG1</accession>
<name>A0A0K2TLG1_LEPSM</name>
<protein>
    <submittedName>
        <fullName evidence="1">Histonelysine Nmethyltransferase SETMARlike [Ceratitis capitata]</fullName>
    </submittedName>
</protein>
<reference evidence="1" key="1">
    <citation type="submission" date="2014-05" db="EMBL/GenBank/DDBJ databases">
        <authorList>
            <person name="Chronopoulou M."/>
        </authorList>
    </citation>
    <scope>NUCLEOTIDE SEQUENCE</scope>
    <source>
        <tissue evidence="1">Whole organism</tissue>
    </source>
</reference>
<sequence length="17" mass="2084">MLIFLSNKLFASLYYFI</sequence>
<keyword evidence="1" id="KW-0489">Methyltransferase</keyword>
<dbReference type="GO" id="GO:0008168">
    <property type="term" value="F:methyltransferase activity"/>
    <property type="evidence" value="ECO:0007669"/>
    <property type="project" value="UniProtKB-KW"/>
</dbReference>
<dbReference type="AlphaFoldDB" id="A0A0K2TLG1"/>
<evidence type="ECO:0000313" key="1">
    <source>
        <dbReference type="EMBL" id="CDW26487.1"/>
    </source>
</evidence>
<dbReference type="GO" id="GO:0032259">
    <property type="term" value="P:methylation"/>
    <property type="evidence" value="ECO:0007669"/>
    <property type="project" value="UniProtKB-KW"/>
</dbReference>
<keyword evidence="1" id="KW-0808">Transferase</keyword>
<proteinExistence type="predicted"/>
<dbReference type="EMBL" id="HACA01009126">
    <property type="protein sequence ID" value="CDW26487.1"/>
    <property type="molecule type" value="Transcribed_RNA"/>
</dbReference>
<organism evidence="1">
    <name type="scientific">Lepeophtheirus salmonis</name>
    <name type="common">Salmon louse</name>
    <name type="synonym">Caligus salmonis</name>
    <dbReference type="NCBI Taxonomy" id="72036"/>
    <lineage>
        <taxon>Eukaryota</taxon>
        <taxon>Metazoa</taxon>
        <taxon>Ecdysozoa</taxon>
        <taxon>Arthropoda</taxon>
        <taxon>Crustacea</taxon>
        <taxon>Multicrustacea</taxon>
        <taxon>Hexanauplia</taxon>
        <taxon>Copepoda</taxon>
        <taxon>Siphonostomatoida</taxon>
        <taxon>Caligidae</taxon>
        <taxon>Lepeophtheirus</taxon>
    </lineage>
</organism>